<dbReference type="Proteomes" id="UP000822688">
    <property type="component" value="Chromosome 4"/>
</dbReference>
<dbReference type="EMBL" id="CM026424">
    <property type="protein sequence ID" value="KAG0578843.1"/>
    <property type="molecule type" value="Genomic_DNA"/>
</dbReference>
<dbReference type="AlphaFoldDB" id="A0A8T0I8R9"/>
<proteinExistence type="predicted"/>
<name>A0A8T0I8R9_CERPU</name>
<evidence type="ECO:0000313" key="1">
    <source>
        <dbReference type="EMBL" id="KAG0578843.1"/>
    </source>
</evidence>
<gene>
    <name evidence="1" type="ORF">KC19_4G053700</name>
</gene>
<accession>A0A8T0I8R9</accession>
<reference evidence="1" key="1">
    <citation type="submission" date="2020-06" db="EMBL/GenBank/DDBJ databases">
        <title>WGS assembly of Ceratodon purpureus strain R40.</title>
        <authorList>
            <person name="Carey S.B."/>
            <person name="Jenkins J."/>
            <person name="Shu S."/>
            <person name="Lovell J.T."/>
            <person name="Sreedasyam A."/>
            <person name="Maumus F."/>
            <person name="Tiley G.P."/>
            <person name="Fernandez-Pozo N."/>
            <person name="Barry K."/>
            <person name="Chen C."/>
            <person name="Wang M."/>
            <person name="Lipzen A."/>
            <person name="Daum C."/>
            <person name="Saski C.A."/>
            <person name="Payton A.C."/>
            <person name="Mcbreen J.C."/>
            <person name="Conrad R.E."/>
            <person name="Kollar L.M."/>
            <person name="Olsson S."/>
            <person name="Huttunen S."/>
            <person name="Landis J.B."/>
            <person name="Wickett N.J."/>
            <person name="Johnson M.G."/>
            <person name="Rensing S.A."/>
            <person name="Grimwood J."/>
            <person name="Schmutz J."/>
            <person name="Mcdaniel S.F."/>
        </authorList>
    </citation>
    <scope>NUCLEOTIDE SEQUENCE</scope>
    <source>
        <strain evidence="1">R40</strain>
    </source>
</reference>
<organism evidence="1 2">
    <name type="scientific">Ceratodon purpureus</name>
    <name type="common">Fire moss</name>
    <name type="synonym">Dicranum purpureum</name>
    <dbReference type="NCBI Taxonomy" id="3225"/>
    <lineage>
        <taxon>Eukaryota</taxon>
        <taxon>Viridiplantae</taxon>
        <taxon>Streptophyta</taxon>
        <taxon>Embryophyta</taxon>
        <taxon>Bryophyta</taxon>
        <taxon>Bryophytina</taxon>
        <taxon>Bryopsida</taxon>
        <taxon>Dicranidae</taxon>
        <taxon>Pseudoditrichales</taxon>
        <taxon>Ditrichaceae</taxon>
        <taxon>Ceratodon</taxon>
    </lineage>
</organism>
<sequence length="189" mass="21290">MNHVHDVAKDMAKVATGVGLVVAATIRGLRFRDIGSFAFQTLKGFTDSASRIAGLNKRDSINDFVSSNAEFQDLREVRGRRRNRRNYSSPSWRSIDNFEVSHGFKNHQEKKSDLVKSAHAQRDDSQPEELFVPKKAKFTGELRPFKSQADLVEQLLSKKVSLPSVTSHFAINKLIEECSPHAAKANFYL</sequence>
<keyword evidence="2" id="KW-1185">Reference proteome</keyword>
<evidence type="ECO:0000313" key="2">
    <source>
        <dbReference type="Proteomes" id="UP000822688"/>
    </source>
</evidence>
<comment type="caution">
    <text evidence="1">The sequence shown here is derived from an EMBL/GenBank/DDBJ whole genome shotgun (WGS) entry which is preliminary data.</text>
</comment>
<protein>
    <submittedName>
        <fullName evidence="1">Uncharacterized protein</fullName>
    </submittedName>
</protein>